<evidence type="ECO:0000313" key="4">
    <source>
        <dbReference type="Proteomes" id="UP001327093"/>
    </source>
</evidence>
<feature type="transmembrane region" description="Helical" evidence="2">
    <location>
        <begin position="101"/>
        <end position="121"/>
    </location>
</feature>
<accession>A0ABU6A326</accession>
<feature type="transmembrane region" description="Helical" evidence="2">
    <location>
        <begin position="133"/>
        <end position="152"/>
    </location>
</feature>
<evidence type="ECO:0000256" key="1">
    <source>
        <dbReference type="SAM" id="MobiDB-lite"/>
    </source>
</evidence>
<name>A0ABU6A326_9PSEU</name>
<evidence type="ECO:0000256" key="2">
    <source>
        <dbReference type="SAM" id="Phobius"/>
    </source>
</evidence>
<keyword evidence="4" id="KW-1185">Reference proteome</keyword>
<evidence type="ECO:0008006" key="5">
    <source>
        <dbReference type="Google" id="ProtNLM"/>
    </source>
</evidence>
<protein>
    <recommendedName>
        <fullName evidence="5">Integral membrane protein</fullName>
    </recommendedName>
</protein>
<gene>
    <name evidence="3" type="ORF">R4I43_01055</name>
</gene>
<reference evidence="3 4" key="1">
    <citation type="submission" date="2023-10" db="EMBL/GenBank/DDBJ databases">
        <title>Saccharopolyspora sp. nov., isolated from mangrove soil.</title>
        <authorList>
            <person name="Lu Y."/>
            <person name="Liu W."/>
        </authorList>
    </citation>
    <scope>NUCLEOTIDE SEQUENCE [LARGE SCALE GENOMIC DNA]</scope>
    <source>
        <strain evidence="3 4">S2-29</strain>
    </source>
</reference>
<comment type="caution">
    <text evidence="3">The sequence shown here is derived from an EMBL/GenBank/DDBJ whole genome shotgun (WGS) entry which is preliminary data.</text>
</comment>
<evidence type="ECO:0000313" key="3">
    <source>
        <dbReference type="EMBL" id="MEB3365979.1"/>
    </source>
</evidence>
<feature type="region of interest" description="Disordered" evidence="1">
    <location>
        <begin position="1"/>
        <end position="65"/>
    </location>
</feature>
<dbReference type="EMBL" id="JAWLNX010000001">
    <property type="protein sequence ID" value="MEB3365979.1"/>
    <property type="molecule type" value="Genomic_DNA"/>
</dbReference>
<organism evidence="3 4">
    <name type="scientific">Saccharopolyspora mangrovi</name>
    <dbReference type="NCBI Taxonomy" id="3082379"/>
    <lineage>
        <taxon>Bacteria</taxon>
        <taxon>Bacillati</taxon>
        <taxon>Actinomycetota</taxon>
        <taxon>Actinomycetes</taxon>
        <taxon>Pseudonocardiales</taxon>
        <taxon>Pseudonocardiaceae</taxon>
        <taxon>Saccharopolyspora</taxon>
    </lineage>
</organism>
<feature type="compositionally biased region" description="Pro residues" evidence="1">
    <location>
        <begin position="27"/>
        <end position="36"/>
    </location>
</feature>
<keyword evidence="2" id="KW-0812">Transmembrane</keyword>
<dbReference type="Proteomes" id="UP001327093">
    <property type="component" value="Unassembled WGS sequence"/>
</dbReference>
<proteinExistence type="predicted"/>
<feature type="transmembrane region" description="Helical" evidence="2">
    <location>
        <begin position="70"/>
        <end position="95"/>
    </location>
</feature>
<sequence>MHAPAPQRRTPPPRTRHMPPGDAARRMPPPPPPPPPRPRHTAPEARRTRRPHARHELAQSRRVSAAGTTLRSFTGALATGSLMLALVLIGVQFWATGQGQQGPGIGSVLSQVIAGLVALALQTYADRNRNRNGGLAVAGVLVVVLGSLWYWWW</sequence>
<keyword evidence="2" id="KW-1133">Transmembrane helix</keyword>
<dbReference type="RefSeq" id="WP_324263561.1">
    <property type="nucleotide sequence ID" value="NZ_JAWLNX010000001.1"/>
</dbReference>
<keyword evidence="2" id="KW-0472">Membrane</keyword>